<evidence type="ECO:0000256" key="2">
    <source>
        <dbReference type="ARBA" id="ARBA00005695"/>
    </source>
</evidence>
<keyword evidence="3" id="KW-0813">Transport</keyword>
<dbReference type="Gene3D" id="3.90.76.10">
    <property type="entry name" value="Dipeptide-binding Protein, Domain 1"/>
    <property type="match status" value="1"/>
</dbReference>
<dbReference type="Pfam" id="PF00496">
    <property type="entry name" value="SBP_bac_5"/>
    <property type="match status" value="1"/>
</dbReference>
<comment type="caution">
    <text evidence="6">The sequence shown here is derived from an EMBL/GenBank/DDBJ whole genome shotgun (WGS) entry which is preliminary data.</text>
</comment>
<gene>
    <name evidence="6" type="ORF">CLV36_107153</name>
</gene>
<dbReference type="PANTHER" id="PTHR30290">
    <property type="entry name" value="PERIPLASMIC BINDING COMPONENT OF ABC TRANSPORTER"/>
    <property type="match status" value="1"/>
</dbReference>
<keyword evidence="4" id="KW-0732">Signal</keyword>
<comment type="similarity">
    <text evidence="2">Belongs to the bacterial solute-binding protein 5 family.</text>
</comment>
<evidence type="ECO:0000313" key="7">
    <source>
        <dbReference type="Proteomes" id="UP000238836"/>
    </source>
</evidence>
<accession>A0ABX5ENE2</accession>
<dbReference type="EMBL" id="PVTZ01000007">
    <property type="protein sequence ID" value="PRZ13958.1"/>
    <property type="molecule type" value="Genomic_DNA"/>
</dbReference>
<comment type="subcellular location">
    <subcellularLocation>
        <location evidence="1">Cell membrane</location>
        <topology evidence="1">Lipid-anchor</topology>
    </subcellularLocation>
</comment>
<dbReference type="InterPro" id="IPR023765">
    <property type="entry name" value="SBP_5_CS"/>
</dbReference>
<dbReference type="RefSeq" id="WP_106342601.1">
    <property type="nucleotide sequence ID" value="NZ_PVTZ01000007.1"/>
</dbReference>
<dbReference type="PROSITE" id="PS51257">
    <property type="entry name" value="PROKAR_LIPOPROTEIN"/>
    <property type="match status" value="1"/>
</dbReference>
<keyword evidence="7" id="KW-1185">Reference proteome</keyword>
<evidence type="ECO:0000256" key="3">
    <source>
        <dbReference type="ARBA" id="ARBA00022448"/>
    </source>
</evidence>
<sequence>MKKRLWLVSLIAIFIFSSVLVGCVEKKSAGTGKNDKTLIYGRGEDAKLLDPSLVTDGESTKVTDQIFDNLVEYADGSTDVVPSLAESWEASEDAKVWTFKLRKDVKFHDGTPFNAEAVVFNFERWADKNHPQHKGGDFPYYAYMFGGYKGDPGHKIKSVTAVDEFTVKFELTSPQAPFLQNLAMSAFGIASPTAVKKDPIAFTRNPVGSGPFKLKEWKKNDTITLVKNENFWRKGEPKLDKVIFKVIPDNSARFTALKSGDVDIIDGLNPTDVAPAEKDSKLQVFKQVGMNVGYLAFNTEKKPFDNPKVRQAFNHAVNKEALIKNFYSGLAKPAINPMPEFMLGYNKNVKDYEFDLDKAKQLLAEAGYADGLEVEFFAMTAPRPYMPDGKKIAEYIQADLAKIGVKAKIVTHDWQIYLDKTGKGEHQMALFGWNGDNGDPDNFLYVLLDKDNTRMPDAANIALYKNDELHDLLIKAQELSDEKQRAELYMKAQEIIKRDAPWVPIAHATVPYAAKKEVIGFKTHPTTELSLEKVDFAQ</sequence>
<evidence type="ECO:0000259" key="5">
    <source>
        <dbReference type="Pfam" id="PF00496"/>
    </source>
</evidence>
<dbReference type="InterPro" id="IPR030678">
    <property type="entry name" value="Peptide/Ni-bd"/>
</dbReference>
<evidence type="ECO:0000256" key="1">
    <source>
        <dbReference type="ARBA" id="ARBA00004193"/>
    </source>
</evidence>
<dbReference type="PROSITE" id="PS01040">
    <property type="entry name" value="SBP_BACTERIAL_5"/>
    <property type="match status" value="1"/>
</dbReference>
<dbReference type="PANTHER" id="PTHR30290:SF9">
    <property type="entry name" value="OLIGOPEPTIDE-BINDING PROTEIN APPA"/>
    <property type="match status" value="1"/>
</dbReference>
<evidence type="ECO:0000313" key="6">
    <source>
        <dbReference type="EMBL" id="PRZ13958.1"/>
    </source>
</evidence>
<dbReference type="SUPFAM" id="SSF53850">
    <property type="entry name" value="Periplasmic binding protein-like II"/>
    <property type="match status" value="1"/>
</dbReference>
<dbReference type="Gene3D" id="3.10.105.10">
    <property type="entry name" value="Dipeptide-binding Protein, Domain 3"/>
    <property type="match status" value="1"/>
</dbReference>
<dbReference type="PIRSF" id="PIRSF002741">
    <property type="entry name" value="MppA"/>
    <property type="match status" value="1"/>
</dbReference>
<protein>
    <submittedName>
        <fullName evidence="6">Peptide/nickel transport system substrate-binding protein</fullName>
    </submittedName>
</protein>
<dbReference type="InterPro" id="IPR039424">
    <property type="entry name" value="SBP_5"/>
</dbReference>
<dbReference type="InterPro" id="IPR000914">
    <property type="entry name" value="SBP_5_dom"/>
</dbReference>
<dbReference type="CDD" id="cd08493">
    <property type="entry name" value="PBP2_DppA_like"/>
    <property type="match status" value="1"/>
</dbReference>
<proteinExistence type="inferred from homology"/>
<organism evidence="6 7">
    <name type="scientific">Laceyella sediminis</name>
    <dbReference type="NCBI Taxonomy" id="573074"/>
    <lineage>
        <taxon>Bacteria</taxon>
        <taxon>Bacillati</taxon>
        <taxon>Bacillota</taxon>
        <taxon>Bacilli</taxon>
        <taxon>Bacillales</taxon>
        <taxon>Thermoactinomycetaceae</taxon>
        <taxon>Laceyella</taxon>
    </lineage>
</organism>
<dbReference type="Gene3D" id="3.40.190.10">
    <property type="entry name" value="Periplasmic binding protein-like II"/>
    <property type="match status" value="1"/>
</dbReference>
<dbReference type="Proteomes" id="UP000238836">
    <property type="component" value="Unassembled WGS sequence"/>
</dbReference>
<feature type="domain" description="Solute-binding protein family 5" evidence="5">
    <location>
        <begin position="80"/>
        <end position="452"/>
    </location>
</feature>
<evidence type="ECO:0000256" key="4">
    <source>
        <dbReference type="ARBA" id="ARBA00022729"/>
    </source>
</evidence>
<reference evidence="6 7" key="1">
    <citation type="submission" date="2018-03" db="EMBL/GenBank/DDBJ databases">
        <title>Genomic Encyclopedia of Archaeal and Bacterial Type Strains, Phase II (KMG-II): from individual species to whole genera.</title>
        <authorList>
            <person name="Goeker M."/>
        </authorList>
    </citation>
    <scope>NUCLEOTIDE SEQUENCE [LARGE SCALE GENOMIC DNA]</scope>
    <source>
        <strain evidence="6 7">RHA1</strain>
    </source>
</reference>
<name>A0ABX5ENE2_9BACL</name>